<organism evidence="1 2">
    <name type="scientific">Bradyrhizobium sacchari</name>
    <dbReference type="NCBI Taxonomy" id="1399419"/>
    <lineage>
        <taxon>Bacteria</taxon>
        <taxon>Pseudomonadati</taxon>
        <taxon>Pseudomonadota</taxon>
        <taxon>Alphaproteobacteria</taxon>
        <taxon>Hyphomicrobiales</taxon>
        <taxon>Nitrobacteraceae</taxon>
        <taxon>Bradyrhizobium</taxon>
    </lineage>
</organism>
<evidence type="ECO:0000313" key="1">
    <source>
        <dbReference type="EMBL" id="TWB76169.1"/>
    </source>
</evidence>
<proteinExistence type="predicted"/>
<accession>A0A560JZK0</accession>
<evidence type="ECO:0000313" key="2">
    <source>
        <dbReference type="Proteomes" id="UP000315914"/>
    </source>
</evidence>
<name>A0A560JZK0_9BRAD</name>
<reference evidence="1 2" key="1">
    <citation type="submission" date="2019-06" db="EMBL/GenBank/DDBJ databases">
        <title>Genomic Encyclopedia of Type Strains, Phase IV (KMG-V): Genome sequencing to study the core and pangenomes of soil and plant-associated prokaryotes.</title>
        <authorList>
            <person name="Whitman W."/>
        </authorList>
    </citation>
    <scope>NUCLEOTIDE SEQUENCE [LARGE SCALE GENOMIC DNA]</scope>
    <source>
        <strain evidence="1 2">BR 10556</strain>
    </source>
</reference>
<protein>
    <submittedName>
        <fullName evidence="1">Uncharacterized protein</fullName>
    </submittedName>
</protein>
<sequence length="73" mass="8261">MTSRPGRIKQIVDVPEVLGSEDEDVRSLPKFGHIQHEVWSLLCEEVQKAQQGQLTDSVGARRVEREVKEVAHV</sequence>
<dbReference type="RefSeq" id="WP_186465155.1">
    <property type="nucleotide sequence ID" value="NZ_LWIG01000007.1"/>
</dbReference>
<dbReference type="AlphaFoldDB" id="A0A560JZK0"/>
<dbReference type="EMBL" id="VITW01000004">
    <property type="protein sequence ID" value="TWB76169.1"/>
    <property type="molecule type" value="Genomic_DNA"/>
</dbReference>
<comment type="caution">
    <text evidence="1">The sequence shown here is derived from an EMBL/GenBank/DDBJ whole genome shotgun (WGS) entry which is preliminary data.</text>
</comment>
<dbReference type="Proteomes" id="UP000315914">
    <property type="component" value="Unassembled WGS sequence"/>
</dbReference>
<dbReference type="STRING" id="1399419.A5906_26525"/>
<keyword evidence="2" id="KW-1185">Reference proteome</keyword>
<gene>
    <name evidence="1" type="ORF">FBZ95_104350</name>
</gene>